<evidence type="ECO:0000259" key="9">
    <source>
        <dbReference type="PROSITE" id="PS50929"/>
    </source>
</evidence>
<feature type="non-terminal residue" evidence="10">
    <location>
        <position position="1"/>
    </location>
</feature>
<evidence type="ECO:0000313" key="10">
    <source>
        <dbReference type="EMBL" id="CAG7733788.1"/>
    </source>
</evidence>
<feature type="transmembrane region" description="Helical" evidence="8">
    <location>
        <begin position="18"/>
        <end position="35"/>
    </location>
</feature>
<evidence type="ECO:0000313" key="11">
    <source>
        <dbReference type="Proteomes" id="UP000708208"/>
    </source>
</evidence>
<dbReference type="GO" id="GO:0012505">
    <property type="term" value="C:endomembrane system"/>
    <property type="evidence" value="ECO:0007669"/>
    <property type="project" value="UniProtKB-SubCell"/>
</dbReference>
<keyword evidence="3" id="KW-0677">Repeat</keyword>
<dbReference type="CDD" id="cd18595">
    <property type="entry name" value="ABC_6TM_MRP1_2_3_6_D1_like"/>
    <property type="match status" value="1"/>
</dbReference>
<feature type="transmembrane region" description="Helical" evidence="8">
    <location>
        <begin position="120"/>
        <end position="142"/>
    </location>
</feature>
<evidence type="ECO:0000256" key="5">
    <source>
        <dbReference type="ARBA" id="ARBA00022840"/>
    </source>
</evidence>
<name>A0A8J2P0K3_9HEXA</name>
<sequence length="243" mass="27656">ILNILIMYVNGNEETWKGYFYAALLLVTDLLVTLGRNHHSYFMYMTNFRVKSALMSAVYRKALVISNTTRKEKTVGEIVNLMSVDTTKILELIPYINFLWSAPLQISLALYFLWMILGPSVLAGLGVMLLTIPFNAIITTQFRKYQIAQMKFKDERVKIMSEVLSGIKILKLYAWEPSFHNEFLVTLVTFTTFVLVSDNNVLDARTAFVALALLNVMSTPLTAFPVVIIFAVQVSHVRLLDIE</sequence>
<dbReference type="PROSITE" id="PS50929">
    <property type="entry name" value="ABC_TM1F"/>
    <property type="match status" value="1"/>
</dbReference>
<dbReference type="AlphaFoldDB" id="A0A8J2P0K3"/>
<dbReference type="EMBL" id="CAJVCH010256155">
    <property type="protein sequence ID" value="CAG7733788.1"/>
    <property type="molecule type" value="Genomic_DNA"/>
</dbReference>
<feature type="domain" description="ABC transmembrane type-1" evidence="9">
    <location>
        <begin position="1"/>
        <end position="183"/>
    </location>
</feature>
<dbReference type="Pfam" id="PF00664">
    <property type="entry name" value="ABC_membrane"/>
    <property type="match status" value="1"/>
</dbReference>
<evidence type="ECO:0000256" key="2">
    <source>
        <dbReference type="ARBA" id="ARBA00022692"/>
    </source>
</evidence>
<keyword evidence="4" id="KW-0547">Nucleotide-binding</keyword>
<keyword evidence="2 8" id="KW-0812">Transmembrane</keyword>
<feature type="transmembrane region" description="Helical" evidence="8">
    <location>
        <begin position="208"/>
        <end position="232"/>
    </location>
</feature>
<dbReference type="PANTHER" id="PTHR24223">
    <property type="entry name" value="ATP-BINDING CASSETTE SUB-FAMILY C"/>
    <property type="match status" value="1"/>
</dbReference>
<evidence type="ECO:0000256" key="1">
    <source>
        <dbReference type="ARBA" id="ARBA00004127"/>
    </source>
</evidence>
<comment type="subcellular location">
    <subcellularLocation>
        <location evidence="1">Endomembrane system</location>
        <topology evidence="1">Multi-pass membrane protein</topology>
    </subcellularLocation>
</comment>
<accession>A0A8J2P0K3</accession>
<dbReference type="InterPro" id="IPR050173">
    <property type="entry name" value="ABC_transporter_C-like"/>
</dbReference>
<reference evidence="10" key="1">
    <citation type="submission" date="2021-06" db="EMBL/GenBank/DDBJ databases">
        <authorList>
            <person name="Hodson N. C."/>
            <person name="Mongue J. A."/>
            <person name="Jaron S. K."/>
        </authorList>
    </citation>
    <scope>NUCLEOTIDE SEQUENCE</scope>
</reference>
<evidence type="ECO:0000256" key="3">
    <source>
        <dbReference type="ARBA" id="ARBA00022737"/>
    </source>
</evidence>
<dbReference type="GO" id="GO:0005524">
    <property type="term" value="F:ATP binding"/>
    <property type="evidence" value="ECO:0007669"/>
    <property type="project" value="UniProtKB-KW"/>
</dbReference>
<dbReference type="GO" id="GO:0140359">
    <property type="term" value="F:ABC-type transporter activity"/>
    <property type="evidence" value="ECO:0007669"/>
    <property type="project" value="InterPro"/>
</dbReference>
<evidence type="ECO:0000256" key="7">
    <source>
        <dbReference type="ARBA" id="ARBA00023136"/>
    </source>
</evidence>
<keyword evidence="7 8" id="KW-0472">Membrane</keyword>
<protein>
    <recommendedName>
        <fullName evidence="9">ABC transmembrane type-1 domain-containing protein</fullName>
    </recommendedName>
</protein>
<keyword evidence="6 8" id="KW-1133">Transmembrane helix</keyword>
<dbReference type="OrthoDB" id="6500128at2759"/>
<keyword evidence="11" id="KW-1185">Reference proteome</keyword>
<feature type="transmembrane region" description="Helical" evidence="8">
    <location>
        <begin position="92"/>
        <end position="114"/>
    </location>
</feature>
<keyword evidence="5" id="KW-0067">ATP-binding</keyword>
<dbReference type="Proteomes" id="UP000708208">
    <property type="component" value="Unassembled WGS sequence"/>
</dbReference>
<organism evidence="10 11">
    <name type="scientific">Allacma fusca</name>
    <dbReference type="NCBI Taxonomy" id="39272"/>
    <lineage>
        <taxon>Eukaryota</taxon>
        <taxon>Metazoa</taxon>
        <taxon>Ecdysozoa</taxon>
        <taxon>Arthropoda</taxon>
        <taxon>Hexapoda</taxon>
        <taxon>Collembola</taxon>
        <taxon>Symphypleona</taxon>
        <taxon>Sminthuridae</taxon>
        <taxon>Allacma</taxon>
    </lineage>
</organism>
<comment type="caution">
    <text evidence="10">The sequence shown here is derived from an EMBL/GenBank/DDBJ whole genome shotgun (WGS) entry which is preliminary data.</text>
</comment>
<evidence type="ECO:0000256" key="8">
    <source>
        <dbReference type="SAM" id="Phobius"/>
    </source>
</evidence>
<evidence type="ECO:0000256" key="4">
    <source>
        <dbReference type="ARBA" id="ARBA00022741"/>
    </source>
</evidence>
<dbReference type="InterPro" id="IPR011527">
    <property type="entry name" value="ABC1_TM_dom"/>
</dbReference>
<dbReference type="GO" id="GO:0016020">
    <property type="term" value="C:membrane"/>
    <property type="evidence" value="ECO:0007669"/>
    <property type="project" value="InterPro"/>
</dbReference>
<evidence type="ECO:0000256" key="6">
    <source>
        <dbReference type="ARBA" id="ARBA00022989"/>
    </source>
</evidence>
<gene>
    <name evidence="10" type="ORF">AFUS01_LOCUS22211</name>
</gene>
<proteinExistence type="predicted"/>
<dbReference type="PANTHER" id="PTHR24223:SF443">
    <property type="entry name" value="MULTIDRUG-RESISTANCE LIKE PROTEIN 1, ISOFORM I"/>
    <property type="match status" value="1"/>
</dbReference>